<dbReference type="EMBL" id="CABPSR010000018">
    <property type="protein sequence ID" value="VVE84447.1"/>
    <property type="molecule type" value="Genomic_DNA"/>
</dbReference>
<feature type="region of interest" description="Disordered" evidence="1">
    <location>
        <begin position="16"/>
        <end position="39"/>
    </location>
</feature>
<protein>
    <submittedName>
        <fullName evidence="2">Uncharacterized protein</fullName>
    </submittedName>
</protein>
<evidence type="ECO:0000256" key="1">
    <source>
        <dbReference type="SAM" id="MobiDB-lite"/>
    </source>
</evidence>
<name>A0A5E5BGP9_9BURK</name>
<accession>A0A5E5BGP9</accession>
<dbReference type="Proteomes" id="UP000335538">
    <property type="component" value="Unassembled WGS sequence"/>
</dbReference>
<sequence length="224" mass="24320">MGDAALSVGDLDEARKAKRWAAVHPKPSGLRGCSTRGATETSKMTRALLDSFNHPEARDRHDVLTLVEAVRARLPPDDQTKLTYTGADFSGLAIEVTDVDESPLTVYAAPQRAIKRATDGIQGADARPLTEQALAELAVAGKMAHDPIFQNASPAHPSPLVPLAAASRYRALGNALAPQGPRSSTNVRRPSHFTWRSRRCNLRTRSRLRRRTWSSSNSLPRGTA</sequence>
<dbReference type="AlphaFoldDB" id="A0A5E5BGP9"/>
<evidence type="ECO:0000313" key="2">
    <source>
        <dbReference type="EMBL" id="VVE84447.1"/>
    </source>
</evidence>
<proteinExistence type="predicted"/>
<organism evidence="2 3">
    <name type="scientific">Pandoraea sputorum</name>
    <dbReference type="NCBI Taxonomy" id="93222"/>
    <lineage>
        <taxon>Bacteria</taxon>
        <taxon>Pseudomonadati</taxon>
        <taxon>Pseudomonadota</taxon>
        <taxon>Betaproteobacteria</taxon>
        <taxon>Burkholderiales</taxon>
        <taxon>Burkholderiaceae</taxon>
        <taxon>Pandoraea</taxon>
    </lineage>
</organism>
<evidence type="ECO:0000313" key="3">
    <source>
        <dbReference type="Proteomes" id="UP000335538"/>
    </source>
</evidence>
<reference evidence="2 3" key="1">
    <citation type="submission" date="2019-08" db="EMBL/GenBank/DDBJ databases">
        <authorList>
            <person name="Peeters C."/>
        </authorList>
    </citation>
    <scope>NUCLEOTIDE SEQUENCE [LARGE SCALE GENOMIC DNA]</scope>
    <source>
        <strain evidence="2 3">LMG 31121</strain>
    </source>
</reference>
<gene>
    <name evidence="2" type="ORF">PSP31121_04767</name>
</gene>